<evidence type="ECO:0000256" key="5">
    <source>
        <dbReference type="ARBA" id="ARBA00022982"/>
    </source>
</evidence>
<dbReference type="SUPFAM" id="SSF54862">
    <property type="entry name" value="4Fe-4S ferredoxins"/>
    <property type="match status" value="1"/>
</dbReference>
<dbReference type="InterPro" id="IPR050954">
    <property type="entry name" value="ET_IronSulfur_Cluster-Binding"/>
</dbReference>
<keyword evidence="3" id="KW-0479">Metal-binding</keyword>
<proteinExistence type="predicted"/>
<evidence type="ECO:0000256" key="2">
    <source>
        <dbReference type="ARBA" id="ARBA00022485"/>
    </source>
</evidence>
<dbReference type="Proteomes" id="UP001320544">
    <property type="component" value="Chromosome"/>
</dbReference>
<evidence type="ECO:0000256" key="6">
    <source>
        <dbReference type="ARBA" id="ARBA00023004"/>
    </source>
</evidence>
<dbReference type="PANTHER" id="PTHR43177:SF5">
    <property type="entry name" value="ANAEROBIC DIMETHYL SULFOXIDE REDUCTASE CHAIN B-RELATED"/>
    <property type="match status" value="1"/>
</dbReference>
<evidence type="ECO:0000313" key="10">
    <source>
        <dbReference type="Proteomes" id="UP001320544"/>
    </source>
</evidence>
<dbReference type="Gene3D" id="3.30.70.20">
    <property type="match status" value="1"/>
</dbReference>
<organism evidence="9 10">
    <name type="scientific">Raoultibacter timonensis</name>
    <dbReference type="NCBI Taxonomy" id="1907662"/>
    <lineage>
        <taxon>Bacteria</taxon>
        <taxon>Bacillati</taxon>
        <taxon>Actinomycetota</taxon>
        <taxon>Coriobacteriia</taxon>
        <taxon>Eggerthellales</taxon>
        <taxon>Eggerthellaceae</taxon>
        <taxon>Raoultibacter</taxon>
    </lineage>
</organism>
<feature type="domain" description="4Fe-4S ferredoxin-type" evidence="8">
    <location>
        <begin position="4"/>
        <end position="34"/>
    </location>
</feature>
<gene>
    <name evidence="9" type="ORF">CE91St30_22600</name>
</gene>
<keyword evidence="1" id="KW-0813">Transport</keyword>
<reference evidence="9 10" key="1">
    <citation type="submission" date="2022-01" db="EMBL/GenBank/DDBJ databases">
        <title>Novel bile acid biosynthetic pathways are enriched in the microbiome of centenarians.</title>
        <authorList>
            <person name="Sato Y."/>
            <person name="Atarashi K."/>
            <person name="Plichta R.D."/>
            <person name="Arai Y."/>
            <person name="Sasajima S."/>
            <person name="Kearney M.S."/>
            <person name="Suda W."/>
            <person name="Takeshita K."/>
            <person name="Sasaki T."/>
            <person name="Okamoto S."/>
            <person name="Skelly N.A."/>
            <person name="Okamura Y."/>
            <person name="Vlamakis H."/>
            <person name="Li Y."/>
            <person name="Tanoue T."/>
            <person name="Takei H."/>
            <person name="Nittono H."/>
            <person name="Narushima S."/>
            <person name="Irie J."/>
            <person name="Itoh H."/>
            <person name="Moriya K."/>
            <person name="Sugiura Y."/>
            <person name="Suematsu M."/>
            <person name="Moritoki N."/>
            <person name="Shibata S."/>
            <person name="Littman R.D."/>
            <person name="Fischbach A.M."/>
            <person name="Uwamino Y."/>
            <person name="Inoue T."/>
            <person name="Honda A."/>
            <person name="Hattori M."/>
            <person name="Murai T."/>
            <person name="Xavier J.R."/>
            <person name="Hirose N."/>
            <person name="Honda K."/>
        </authorList>
    </citation>
    <scope>NUCLEOTIDE SEQUENCE [LARGE SCALE GENOMIC DNA]</scope>
    <source>
        <strain evidence="9 10">CE91-St30</strain>
    </source>
</reference>
<dbReference type="EMBL" id="AP025564">
    <property type="protein sequence ID" value="BDE96927.1"/>
    <property type="molecule type" value="Genomic_DNA"/>
</dbReference>
<evidence type="ECO:0000259" key="8">
    <source>
        <dbReference type="PROSITE" id="PS51379"/>
    </source>
</evidence>
<name>A0ABN6MJL9_9ACTN</name>
<dbReference type="RefSeq" id="WP_244386051.1">
    <property type="nucleotide sequence ID" value="NZ_AP025564.1"/>
</dbReference>
<dbReference type="PROSITE" id="PS51379">
    <property type="entry name" value="4FE4S_FER_2"/>
    <property type="match status" value="1"/>
</dbReference>
<keyword evidence="10" id="KW-1185">Reference proteome</keyword>
<keyword evidence="7" id="KW-0411">Iron-sulfur</keyword>
<keyword evidence="5" id="KW-0249">Electron transport</keyword>
<evidence type="ECO:0000256" key="1">
    <source>
        <dbReference type="ARBA" id="ARBA00022448"/>
    </source>
</evidence>
<dbReference type="PANTHER" id="PTHR43177">
    <property type="entry name" value="PROTEIN NRFC"/>
    <property type="match status" value="1"/>
</dbReference>
<sequence>MATYGLLIDYEYCTNCGSCQVTCKEEHAYPVGKTGIKVLSDGPWKIDDEHWNWNYFPVLTDLCDLCATRTAGGREPMCVHHCLSNIITYGPIEELAKKLDEKPKQFLMVPQFNPIAAKGEFVPSGKQKHRAAHIEVQGTGKASYAVHRHDTKVGEIDETDELGE</sequence>
<dbReference type="InterPro" id="IPR017896">
    <property type="entry name" value="4Fe4S_Fe-S-bd"/>
</dbReference>
<evidence type="ECO:0000256" key="7">
    <source>
        <dbReference type="ARBA" id="ARBA00023014"/>
    </source>
</evidence>
<evidence type="ECO:0000256" key="3">
    <source>
        <dbReference type="ARBA" id="ARBA00022723"/>
    </source>
</evidence>
<keyword evidence="2" id="KW-0004">4Fe-4S</keyword>
<evidence type="ECO:0000313" key="9">
    <source>
        <dbReference type="EMBL" id="BDE96927.1"/>
    </source>
</evidence>
<accession>A0ABN6MJL9</accession>
<keyword evidence="4" id="KW-0677">Repeat</keyword>
<keyword evidence="6" id="KW-0408">Iron</keyword>
<evidence type="ECO:0000256" key="4">
    <source>
        <dbReference type="ARBA" id="ARBA00022737"/>
    </source>
</evidence>
<protein>
    <submittedName>
        <fullName evidence="9">Oxidoreductase</fullName>
    </submittedName>
</protein>